<dbReference type="VEuPathDB" id="GiardiaDB:QR46_4238"/>
<sequence>MLNVGGLFTCLSTDTGSEFLAAGRSDGYSIFSLNPLQEICHRVLPSENGVRLLAIAPSLPIVAIVGGSSKALSKQLASAFDSTDSVKIRGMEHADTPELMAPNEVYILNDSSGEVLSRLKYDSCVSNLSIHGDFIFVQAGKKLFIHRLSSLELIDTLSLSCTNLKFSGASAVSIVVASDDLIIIATPGTAVGSLDVHKLTEREGISGFKRKTISINAHKTEVSCFTLSPDGIYLASVSSHGTKIRLYRTANGAEAGSLRRGISSAVMISLAFNANATRLASSSCNGTVHVFDVAACSGQSDNKHKEVRSFNTYRFAEKTMKEKAGLIMAPSSFWVLLENGEVHDVGFSSTASCILQGIWSLK</sequence>
<reference evidence="4 5" key="1">
    <citation type="journal article" date="2015" name="Mol. Biochem. Parasitol.">
        <title>Identification of polymorphic genes for use in assemblage B genotyping assays through comparative genomics of multiple assemblage B Giardia duodenalis isolates.</title>
        <authorList>
            <person name="Wielinga C."/>
            <person name="Thompson R.C."/>
            <person name="Monis P."/>
            <person name="Ryan U."/>
        </authorList>
    </citation>
    <scope>NUCLEOTIDE SEQUENCE [LARGE SCALE GENOMIC DNA]</scope>
    <source>
        <strain evidence="4 5">BAH15c1</strain>
    </source>
</reference>
<gene>
    <name evidence="4" type="ORF">QR46_4238</name>
</gene>
<dbReference type="InterPro" id="IPR048720">
    <property type="entry name" value="PROPPIN"/>
</dbReference>
<dbReference type="GO" id="GO:0005737">
    <property type="term" value="C:cytoplasm"/>
    <property type="evidence" value="ECO:0007669"/>
    <property type="project" value="UniProtKB-ARBA"/>
</dbReference>
<dbReference type="Pfam" id="PF21032">
    <property type="entry name" value="PROPPIN"/>
    <property type="match status" value="1"/>
</dbReference>
<dbReference type="InterPro" id="IPR015943">
    <property type="entry name" value="WD40/YVTN_repeat-like_dom_sf"/>
</dbReference>
<protein>
    <submittedName>
        <fullName evidence="4">WD-40 repeat protein</fullName>
    </submittedName>
</protein>
<name>A0A132NP50_GIAIN</name>
<dbReference type="InterPro" id="IPR001680">
    <property type="entry name" value="WD40_rpt"/>
</dbReference>
<dbReference type="Proteomes" id="UP000070089">
    <property type="component" value="Unassembled WGS sequence"/>
</dbReference>
<keyword evidence="1" id="KW-0853">WD repeat</keyword>
<evidence type="ECO:0000313" key="4">
    <source>
        <dbReference type="EMBL" id="KWX11806.1"/>
    </source>
</evidence>
<dbReference type="SMART" id="SM00320">
    <property type="entry name" value="WD40"/>
    <property type="match status" value="2"/>
</dbReference>
<comment type="similarity">
    <text evidence="3">Belongs to the WD repeat PROPPIN family.</text>
</comment>
<dbReference type="PANTHER" id="PTHR11227">
    <property type="entry name" value="WD-REPEAT PROTEIN INTERACTING WITH PHOSPHOINOSIDES WIPI -RELATED"/>
    <property type="match status" value="1"/>
</dbReference>
<dbReference type="InterPro" id="IPR036322">
    <property type="entry name" value="WD40_repeat_dom_sf"/>
</dbReference>
<evidence type="ECO:0000256" key="2">
    <source>
        <dbReference type="ARBA" id="ARBA00022737"/>
    </source>
</evidence>
<evidence type="ECO:0000256" key="1">
    <source>
        <dbReference type="ARBA" id="ARBA00022574"/>
    </source>
</evidence>
<keyword evidence="2" id="KW-0677">Repeat</keyword>
<dbReference type="EMBL" id="JXTI01000155">
    <property type="protein sequence ID" value="KWX11806.1"/>
    <property type="molecule type" value="Genomic_DNA"/>
</dbReference>
<proteinExistence type="inferred from homology"/>
<accession>A0A132NP50</accession>
<dbReference type="OrthoDB" id="1667587at2759"/>
<dbReference type="SUPFAM" id="SSF50978">
    <property type="entry name" value="WD40 repeat-like"/>
    <property type="match status" value="1"/>
</dbReference>
<dbReference type="Gene3D" id="2.130.10.10">
    <property type="entry name" value="YVTN repeat-like/Quinoprotein amine dehydrogenase"/>
    <property type="match status" value="1"/>
</dbReference>
<evidence type="ECO:0000256" key="3">
    <source>
        <dbReference type="ARBA" id="ARBA00025740"/>
    </source>
</evidence>
<organism evidence="4 5">
    <name type="scientific">Giardia duodenalis assemblage B</name>
    <dbReference type="NCBI Taxonomy" id="1394984"/>
    <lineage>
        <taxon>Eukaryota</taxon>
        <taxon>Metamonada</taxon>
        <taxon>Diplomonadida</taxon>
        <taxon>Hexamitidae</taxon>
        <taxon>Giardiinae</taxon>
        <taxon>Giardia</taxon>
    </lineage>
</organism>
<comment type="caution">
    <text evidence="4">The sequence shown here is derived from an EMBL/GenBank/DDBJ whole genome shotgun (WGS) entry which is preliminary data.</text>
</comment>
<evidence type="ECO:0000313" key="5">
    <source>
        <dbReference type="Proteomes" id="UP000070089"/>
    </source>
</evidence>
<dbReference type="AlphaFoldDB" id="A0A132NP50"/>